<organism evidence="15 17">
    <name type="scientific">Halarchaeum rubridurum</name>
    <dbReference type="NCBI Taxonomy" id="489911"/>
    <lineage>
        <taxon>Archaea</taxon>
        <taxon>Methanobacteriati</taxon>
        <taxon>Methanobacteriota</taxon>
        <taxon>Stenosarchaea group</taxon>
        <taxon>Halobacteria</taxon>
        <taxon>Halobacteriales</taxon>
        <taxon>Halobacteriaceae</taxon>
    </lineage>
</organism>
<dbReference type="NCBIfam" id="TIGR00118">
    <property type="entry name" value="acolac_lg"/>
    <property type="match status" value="1"/>
</dbReference>
<evidence type="ECO:0000256" key="11">
    <source>
        <dbReference type="SAM" id="MobiDB-lite"/>
    </source>
</evidence>
<name>A0A830FXF6_9EURY</name>
<keyword evidence="4 10" id="KW-0028">Amino-acid biosynthesis</keyword>
<evidence type="ECO:0000256" key="5">
    <source>
        <dbReference type="ARBA" id="ARBA00022679"/>
    </source>
</evidence>
<dbReference type="EMBL" id="BMOO01000001">
    <property type="protein sequence ID" value="GGM55141.1"/>
    <property type="molecule type" value="Genomic_DNA"/>
</dbReference>
<evidence type="ECO:0000259" key="13">
    <source>
        <dbReference type="Pfam" id="PF02775"/>
    </source>
</evidence>
<accession>A0A830FXF6</accession>
<dbReference type="InterPro" id="IPR029035">
    <property type="entry name" value="DHS-like_NAD/FAD-binding_dom"/>
</dbReference>
<dbReference type="RefSeq" id="WP_188869093.1">
    <property type="nucleotide sequence ID" value="NZ_BMOO01000001.1"/>
</dbReference>
<comment type="similarity">
    <text evidence="3 10">Belongs to the TPP enzyme family.</text>
</comment>
<feature type="compositionally biased region" description="Basic and acidic residues" evidence="11">
    <location>
        <begin position="1"/>
        <end position="12"/>
    </location>
</feature>
<evidence type="ECO:0000259" key="12">
    <source>
        <dbReference type="Pfam" id="PF00205"/>
    </source>
</evidence>
<dbReference type="InterPro" id="IPR011766">
    <property type="entry name" value="TPP_enzyme_TPP-bd"/>
</dbReference>
<proteinExistence type="inferred from homology"/>
<comment type="pathway">
    <text evidence="2 10">Amino-acid biosynthesis; L-valine biosynthesis; L-valine from pyruvate: step 1/4.</text>
</comment>
<evidence type="ECO:0000256" key="6">
    <source>
        <dbReference type="ARBA" id="ARBA00022723"/>
    </source>
</evidence>
<sequence length="577" mass="61051">MSESEPERTTDRDEAETLPTGASSVVTALEDAGVEAAFGVQGGAIMPIYDALYQSDIHHVTMAHEQGAAHAADAYGAVTGEPGVCLATSGPGATNLVTGIADADMDSEPVLALTGQVATEMVGNDAFQEADTTGITRPVTKSSYFASDPDTVGDTVGEAFALARDGRQGPTLVDLPKDVSNAEDVARPGPAEGPETQDIPDEADAEEVSRAAHALADAERPAILAGGGVIKGEATDELRQFAVDHGIPVITTMPGVGAFDETHDLAMEMAGMHGTGYANMAITHCDVLLGVGTRFDDRLTGGVDTFAPEAEVIHVDIDASEISKNVHADYPLVGDASTVLRQLDDALPRSPDAAAWRERCAEWKDEYPMDYDAPEDEPLKPQFVVEAFDEATDADTIVTTGVGQHQMWAVQYWTFTEPRTWISSHGLGTMGYGLPAAIGAKVAAPDQEVVCFDGDGSFLMTVQGLSVAVRENLDLTVCVLNNEAVGMVRQWQDAFFEGRRMASEYPWGPDFATLAEAFGAAGFTLDDYDDVADTIAAARDYDGPSVIDCHIDPREDVYPMVASGGANGLFALQEEHL</sequence>
<dbReference type="GO" id="GO:0003984">
    <property type="term" value="F:acetolactate synthase activity"/>
    <property type="evidence" value="ECO:0007669"/>
    <property type="project" value="UniProtKB-EC"/>
</dbReference>
<dbReference type="SUPFAM" id="SSF52467">
    <property type="entry name" value="DHS-like NAD/FAD-binding domain"/>
    <property type="match status" value="1"/>
</dbReference>
<dbReference type="PANTHER" id="PTHR18968">
    <property type="entry name" value="THIAMINE PYROPHOSPHATE ENZYMES"/>
    <property type="match status" value="1"/>
</dbReference>
<dbReference type="PANTHER" id="PTHR18968:SF13">
    <property type="entry name" value="ACETOLACTATE SYNTHASE CATALYTIC SUBUNIT, MITOCHONDRIAL"/>
    <property type="match status" value="1"/>
</dbReference>
<dbReference type="InterPro" id="IPR012000">
    <property type="entry name" value="Thiamin_PyroP_enz_cen_dom"/>
</dbReference>
<comment type="pathway">
    <text evidence="1 10">Amino-acid biosynthesis; L-isoleucine biosynthesis; L-isoleucine from 2-oxobutanoate: step 1/4.</text>
</comment>
<evidence type="ECO:0000256" key="4">
    <source>
        <dbReference type="ARBA" id="ARBA00022605"/>
    </source>
</evidence>
<dbReference type="GO" id="GO:0005948">
    <property type="term" value="C:acetolactate synthase complex"/>
    <property type="evidence" value="ECO:0007669"/>
    <property type="project" value="TreeGrafter"/>
</dbReference>
<dbReference type="Pfam" id="PF00205">
    <property type="entry name" value="TPP_enzyme_M"/>
    <property type="match status" value="1"/>
</dbReference>
<dbReference type="Pfam" id="PF02775">
    <property type="entry name" value="TPP_enzyme_C"/>
    <property type="match status" value="1"/>
</dbReference>
<feature type="domain" description="Thiamine pyrophosphate enzyme TPP-binding" evidence="13">
    <location>
        <begin position="401"/>
        <end position="549"/>
    </location>
</feature>
<evidence type="ECO:0000313" key="16">
    <source>
        <dbReference type="EMBL" id="MBP1953832.1"/>
    </source>
</evidence>
<dbReference type="AlphaFoldDB" id="A0A830FXF6"/>
<keyword evidence="8 10" id="KW-0786">Thiamine pyrophosphate</keyword>
<dbReference type="GO" id="GO:0050660">
    <property type="term" value="F:flavin adenine dinucleotide binding"/>
    <property type="evidence" value="ECO:0007669"/>
    <property type="project" value="InterPro"/>
</dbReference>
<dbReference type="GO" id="GO:0009099">
    <property type="term" value="P:L-valine biosynthetic process"/>
    <property type="evidence" value="ECO:0007669"/>
    <property type="project" value="UniProtKB-UniPathway"/>
</dbReference>
<dbReference type="InterPro" id="IPR012001">
    <property type="entry name" value="Thiamin_PyroP_enz_TPP-bd_dom"/>
</dbReference>
<dbReference type="UniPathway" id="UPA00049">
    <property type="reaction ID" value="UER00059"/>
</dbReference>
<dbReference type="InterPro" id="IPR039368">
    <property type="entry name" value="AHAS_TPP"/>
</dbReference>
<evidence type="ECO:0000256" key="3">
    <source>
        <dbReference type="ARBA" id="ARBA00007812"/>
    </source>
</evidence>
<evidence type="ECO:0000256" key="10">
    <source>
        <dbReference type="RuleBase" id="RU003591"/>
    </source>
</evidence>
<dbReference type="GO" id="GO:0044272">
    <property type="term" value="P:sulfur compound biosynthetic process"/>
    <property type="evidence" value="ECO:0007669"/>
    <property type="project" value="UniProtKB-ARBA"/>
</dbReference>
<evidence type="ECO:0000256" key="8">
    <source>
        <dbReference type="ARBA" id="ARBA00023052"/>
    </source>
</evidence>
<feature type="domain" description="Thiamine pyrophosphate enzyme central" evidence="12">
    <location>
        <begin position="208"/>
        <end position="343"/>
    </location>
</feature>
<dbReference type="FunFam" id="3.40.50.1220:FF:000008">
    <property type="entry name" value="Acetolactate synthase"/>
    <property type="match status" value="1"/>
</dbReference>
<dbReference type="CDD" id="cd07035">
    <property type="entry name" value="TPP_PYR_POX_like"/>
    <property type="match status" value="1"/>
</dbReference>
<reference evidence="16" key="3">
    <citation type="submission" date="2021-03" db="EMBL/GenBank/DDBJ databases">
        <title>Genomic Encyclopedia of Type Strains, Phase IV (KMG-IV): sequencing the most valuable type-strain genomes for metagenomic binning, comparative biology and taxonomic classification.</title>
        <authorList>
            <person name="Goeker M."/>
        </authorList>
    </citation>
    <scope>NUCLEOTIDE SEQUENCE</scope>
    <source>
        <strain evidence="16">DSM 22443</strain>
    </source>
</reference>
<dbReference type="GO" id="GO:0000287">
    <property type="term" value="F:magnesium ion binding"/>
    <property type="evidence" value="ECO:0007669"/>
    <property type="project" value="UniProtKB-UniRule"/>
</dbReference>
<dbReference type="Gene3D" id="3.40.50.970">
    <property type="match status" value="2"/>
</dbReference>
<keyword evidence="9 10" id="KW-0100">Branched-chain amino acid biosynthesis</keyword>
<feature type="region of interest" description="Disordered" evidence="11">
    <location>
        <begin position="1"/>
        <end position="22"/>
    </location>
</feature>
<evidence type="ECO:0000256" key="7">
    <source>
        <dbReference type="ARBA" id="ARBA00022842"/>
    </source>
</evidence>
<feature type="domain" description="Thiamine pyrophosphate enzyme N-terminal TPP-binding" evidence="14">
    <location>
        <begin position="20"/>
        <end position="133"/>
    </location>
</feature>
<dbReference type="InterPro" id="IPR045229">
    <property type="entry name" value="TPP_enz"/>
</dbReference>
<comment type="caution">
    <text evidence="15">The sequence shown here is derived from an EMBL/GenBank/DDBJ whole genome shotgun (WGS) entry which is preliminary data.</text>
</comment>
<dbReference type="SUPFAM" id="SSF52518">
    <property type="entry name" value="Thiamin diphosphate-binding fold (THDP-binding)"/>
    <property type="match status" value="2"/>
</dbReference>
<protein>
    <recommendedName>
        <fullName evidence="10">Acetolactate synthase</fullName>
        <ecNumber evidence="10">2.2.1.6</ecNumber>
    </recommendedName>
</protein>
<comment type="catalytic activity">
    <reaction evidence="10">
        <text>2 pyruvate + H(+) = (2S)-2-acetolactate + CO2</text>
        <dbReference type="Rhea" id="RHEA:25249"/>
        <dbReference type="ChEBI" id="CHEBI:15361"/>
        <dbReference type="ChEBI" id="CHEBI:15378"/>
        <dbReference type="ChEBI" id="CHEBI:16526"/>
        <dbReference type="ChEBI" id="CHEBI:58476"/>
        <dbReference type="EC" id="2.2.1.6"/>
    </reaction>
</comment>
<comment type="cofactor">
    <cofactor evidence="10">
        <name>thiamine diphosphate</name>
        <dbReference type="ChEBI" id="CHEBI:58937"/>
    </cofactor>
    <text evidence="10">Binds 1 thiamine pyrophosphate per subunit.</text>
</comment>
<dbReference type="EC" id="2.2.1.6" evidence="10"/>
<dbReference type="InterPro" id="IPR012846">
    <property type="entry name" value="Acetolactate_synth_lsu"/>
</dbReference>
<keyword evidence="6 10" id="KW-0479">Metal-binding</keyword>
<dbReference type="FunFam" id="3.40.50.970:FF:000007">
    <property type="entry name" value="Acetolactate synthase"/>
    <property type="match status" value="1"/>
</dbReference>
<dbReference type="EMBL" id="JAGGKO010000001">
    <property type="protein sequence ID" value="MBP1953832.1"/>
    <property type="molecule type" value="Genomic_DNA"/>
</dbReference>
<dbReference type="CDD" id="cd02015">
    <property type="entry name" value="TPP_AHAS"/>
    <property type="match status" value="1"/>
</dbReference>
<dbReference type="GO" id="GO:0009097">
    <property type="term" value="P:isoleucine biosynthetic process"/>
    <property type="evidence" value="ECO:0007669"/>
    <property type="project" value="UniProtKB-UniPathway"/>
</dbReference>
<keyword evidence="5 10" id="KW-0808">Transferase</keyword>
<evidence type="ECO:0000256" key="9">
    <source>
        <dbReference type="ARBA" id="ARBA00023304"/>
    </source>
</evidence>
<reference evidence="15" key="2">
    <citation type="submission" date="2020-09" db="EMBL/GenBank/DDBJ databases">
        <authorList>
            <person name="Sun Q."/>
            <person name="Ohkuma M."/>
        </authorList>
    </citation>
    <scope>NUCLEOTIDE SEQUENCE</scope>
    <source>
        <strain evidence="15">JCM 16108</strain>
    </source>
</reference>
<dbReference type="Pfam" id="PF02776">
    <property type="entry name" value="TPP_enzyme_N"/>
    <property type="match status" value="1"/>
</dbReference>
<reference evidence="15" key="1">
    <citation type="journal article" date="2014" name="Int. J. Syst. Evol. Microbiol.">
        <title>Complete genome sequence of Corynebacterium casei LMG S-19264T (=DSM 44701T), isolated from a smear-ripened cheese.</title>
        <authorList>
            <consortium name="US DOE Joint Genome Institute (JGI-PGF)"/>
            <person name="Walter F."/>
            <person name="Albersmeier A."/>
            <person name="Kalinowski J."/>
            <person name="Ruckert C."/>
        </authorList>
    </citation>
    <scope>NUCLEOTIDE SEQUENCE</scope>
    <source>
        <strain evidence="15">JCM 16108</strain>
    </source>
</reference>
<feature type="region of interest" description="Disordered" evidence="11">
    <location>
        <begin position="168"/>
        <end position="205"/>
    </location>
</feature>
<dbReference type="OrthoDB" id="6837at2157"/>
<comment type="cofactor">
    <cofactor evidence="10">
        <name>Mg(2+)</name>
        <dbReference type="ChEBI" id="CHEBI:18420"/>
    </cofactor>
    <text evidence="10">Binds 1 Mg(2+) ion per subunit.</text>
</comment>
<dbReference type="InterPro" id="IPR029061">
    <property type="entry name" value="THDP-binding"/>
</dbReference>
<dbReference type="Proteomes" id="UP000765891">
    <property type="component" value="Unassembled WGS sequence"/>
</dbReference>
<evidence type="ECO:0000313" key="17">
    <source>
        <dbReference type="Proteomes" id="UP000614609"/>
    </source>
</evidence>
<evidence type="ECO:0000259" key="14">
    <source>
        <dbReference type="Pfam" id="PF02776"/>
    </source>
</evidence>
<dbReference type="Proteomes" id="UP000614609">
    <property type="component" value="Unassembled WGS sequence"/>
</dbReference>
<dbReference type="GO" id="GO:0030976">
    <property type="term" value="F:thiamine pyrophosphate binding"/>
    <property type="evidence" value="ECO:0007669"/>
    <property type="project" value="UniProtKB-UniRule"/>
</dbReference>
<evidence type="ECO:0000256" key="1">
    <source>
        <dbReference type="ARBA" id="ARBA00004974"/>
    </source>
</evidence>
<dbReference type="InterPro" id="IPR000399">
    <property type="entry name" value="TPP-bd_CS"/>
</dbReference>
<evidence type="ECO:0000313" key="15">
    <source>
        <dbReference type="EMBL" id="GGM55141.1"/>
    </source>
</evidence>
<dbReference type="UniPathway" id="UPA00047">
    <property type="reaction ID" value="UER00055"/>
</dbReference>
<evidence type="ECO:0000256" key="2">
    <source>
        <dbReference type="ARBA" id="ARBA00005025"/>
    </source>
</evidence>
<keyword evidence="17" id="KW-1185">Reference proteome</keyword>
<gene>
    <name evidence="15" type="ORF">GCM10009017_01720</name>
    <name evidence="16" type="ORF">J2752_000713</name>
</gene>
<dbReference type="PROSITE" id="PS00187">
    <property type="entry name" value="TPP_ENZYMES"/>
    <property type="match status" value="1"/>
</dbReference>
<keyword evidence="7 10" id="KW-0460">Magnesium</keyword>
<dbReference type="Gene3D" id="3.40.50.1220">
    <property type="entry name" value="TPP-binding domain"/>
    <property type="match status" value="1"/>
</dbReference>